<feature type="region of interest" description="Disordered" evidence="6">
    <location>
        <begin position="350"/>
        <end position="369"/>
    </location>
</feature>
<keyword evidence="9" id="KW-1185">Reference proteome</keyword>
<feature type="region of interest" description="Disordered" evidence="6">
    <location>
        <begin position="262"/>
        <end position="330"/>
    </location>
</feature>
<reference evidence="8 9" key="1">
    <citation type="submission" date="2020-07" db="EMBL/GenBank/DDBJ databases">
        <title>The yeast mating-type switching endonuclease HO is a domesticated member of an unorthodox homing genetic element family.</title>
        <authorList>
            <person name="Coughlan A.Y."/>
            <person name="Lombardi L."/>
            <person name="Braun-Galleani S."/>
            <person name="Martos A.R."/>
            <person name="Galeote V."/>
            <person name="Bigey F."/>
            <person name="Dequin S."/>
            <person name="Byrne K.P."/>
            <person name="Wolfe K.H."/>
        </authorList>
    </citation>
    <scope>NUCLEOTIDE SEQUENCE [LARGE SCALE GENOMIC DNA]</scope>
    <source>
        <strain evidence="8 9">NRRL Y-6702</strain>
    </source>
</reference>
<dbReference type="GeneID" id="59237084"/>
<keyword evidence="2" id="KW-0479">Metal-binding</keyword>
<evidence type="ECO:0000256" key="3">
    <source>
        <dbReference type="ARBA" id="ARBA00022771"/>
    </source>
</evidence>
<feature type="domain" description="Arf-GAP" evidence="7">
    <location>
        <begin position="16"/>
        <end position="138"/>
    </location>
</feature>
<dbReference type="GO" id="GO:0000139">
    <property type="term" value="C:Golgi membrane"/>
    <property type="evidence" value="ECO:0007669"/>
    <property type="project" value="GOC"/>
</dbReference>
<dbReference type="PANTHER" id="PTHR45686:SF4">
    <property type="entry name" value="ADP-RIBOSYLATION FACTOR GTPASE ACTIVATING PROTEIN 3, ISOFORM H"/>
    <property type="match status" value="1"/>
</dbReference>
<feature type="compositionally biased region" description="Basic and acidic residues" evidence="6">
    <location>
        <begin position="317"/>
        <end position="330"/>
    </location>
</feature>
<evidence type="ECO:0000256" key="2">
    <source>
        <dbReference type="ARBA" id="ARBA00022723"/>
    </source>
</evidence>
<gene>
    <name evidence="8" type="ORF">HG535_0E04260</name>
</gene>
<feature type="compositionally biased region" description="Polar residues" evidence="6">
    <location>
        <begin position="407"/>
        <end position="417"/>
    </location>
</feature>
<dbReference type="RefSeq" id="XP_037145069.1">
    <property type="nucleotide sequence ID" value="XM_037289174.1"/>
</dbReference>
<evidence type="ECO:0000256" key="5">
    <source>
        <dbReference type="PROSITE-ProRule" id="PRU00288"/>
    </source>
</evidence>
<feature type="region of interest" description="Disordered" evidence="6">
    <location>
        <begin position="141"/>
        <end position="249"/>
    </location>
</feature>
<evidence type="ECO:0000256" key="1">
    <source>
        <dbReference type="ARBA" id="ARBA00022468"/>
    </source>
</evidence>
<dbReference type="GO" id="GO:0008270">
    <property type="term" value="F:zinc ion binding"/>
    <property type="evidence" value="ECO:0007669"/>
    <property type="project" value="UniProtKB-KW"/>
</dbReference>
<dbReference type="EMBL" id="CP058608">
    <property type="protein sequence ID" value="QLG73342.1"/>
    <property type="molecule type" value="Genomic_DNA"/>
</dbReference>
<sequence>MSSGEGELYATKEQTAKVFQRLTSRLENRVCFDCGTKNPTWTSVPYGVMLCIQCSAVHRNLGVHITFVKSSTLDKWTVNNLRRFKKGGNHKAREYFLKNNGKQFLSTSNVDARLKYTSKTAKNYKDHLDKLVEEDAEVHPEELVLDEQDSSNAVKGDGNTDEEDFFANWEKPKNSSSTSSLNNSRSSTPAASINGSAAKPAAKPANTSRSSILSNSRRKATTSSTSTKKHSILSSSRKPTRVAANKVDKSEADDLFNQFAQQAEREKVEKQSNDFDSKQRKTKISYGNNSINDEESYKTIDPNDKAEQDFFDDDENDHSREDEKSYQVEDLKPQLAKLSFGMTMNDADELAKKQKEMRTASSGPKYTGKIAAKYGSQKTISSDQFFGRGTYDENESREAKQKLKNFDNATSISSSSYFGEENEGDKDFSNDMNNNSGSNRSYGSYGNTSSSDGFIEFNSNNDDDMQMLKDVVEQGAQKLGSFLRDYLRK</sequence>
<dbReference type="SMART" id="SM00105">
    <property type="entry name" value="ArfGap"/>
    <property type="match status" value="1"/>
</dbReference>
<dbReference type="OrthoDB" id="983479at2759"/>
<dbReference type="GO" id="GO:0005096">
    <property type="term" value="F:GTPase activator activity"/>
    <property type="evidence" value="ECO:0007669"/>
    <property type="project" value="UniProtKB-KW"/>
</dbReference>
<feature type="compositionally biased region" description="Low complexity" evidence="6">
    <location>
        <begin position="174"/>
        <end position="187"/>
    </location>
</feature>
<organism evidence="8 9">
    <name type="scientific">Zygotorulaspora mrakii</name>
    <name type="common">Zygosaccharomyces mrakii</name>
    <dbReference type="NCBI Taxonomy" id="42260"/>
    <lineage>
        <taxon>Eukaryota</taxon>
        <taxon>Fungi</taxon>
        <taxon>Dikarya</taxon>
        <taxon>Ascomycota</taxon>
        <taxon>Saccharomycotina</taxon>
        <taxon>Saccharomycetes</taxon>
        <taxon>Saccharomycetales</taxon>
        <taxon>Saccharomycetaceae</taxon>
        <taxon>Zygotorulaspora</taxon>
    </lineage>
</organism>
<dbReference type="InterPro" id="IPR001164">
    <property type="entry name" value="ArfGAP_dom"/>
</dbReference>
<evidence type="ECO:0000313" key="9">
    <source>
        <dbReference type="Proteomes" id="UP000509704"/>
    </source>
</evidence>
<proteinExistence type="predicted"/>
<name>A0A7H9B6B9_ZYGMR</name>
<dbReference type="InterPro" id="IPR037278">
    <property type="entry name" value="ARFGAP/RecO"/>
</dbReference>
<feature type="region of interest" description="Disordered" evidence="6">
    <location>
        <begin position="383"/>
        <end position="445"/>
    </location>
</feature>
<dbReference type="Proteomes" id="UP000509704">
    <property type="component" value="Chromosome 5"/>
</dbReference>
<feature type="compositionally biased region" description="Basic and acidic residues" evidence="6">
    <location>
        <begin position="263"/>
        <end position="279"/>
    </location>
</feature>
<feature type="compositionally biased region" description="Low complexity" evidence="6">
    <location>
        <begin position="433"/>
        <end position="445"/>
    </location>
</feature>
<feature type="compositionally biased region" description="Basic and acidic residues" evidence="6">
    <location>
        <begin position="390"/>
        <end position="405"/>
    </location>
</feature>
<dbReference type="PROSITE" id="PS50115">
    <property type="entry name" value="ARFGAP"/>
    <property type="match status" value="1"/>
</dbReference>
<dbReference type="GO" id="GO:0048205">
    <property type="term" value="P:COPI coating of Golgi vesicle"/>
    <property type="evidence" value="ECO:0007669"/>
    <property type="project" value="TreeGrafter"/>
</dbReference>
<evidence type="ECO:0000256" key="6">
    <source>
        <dbReference type="SAM" id="MobiDB-lite"/>
    </source>
</evidence>
<dbReference type="PRINTS" id="PR00405">
    <property type="entry name" value="REVINTRACTNG"/>
</dbReference>
<evidence type="ECO:0000256" key="4">
    <source>
        <dbReference type="ARBA" id="ARBA00022833"/>
    </source>
</evidence>
<keyword evidence="1" id="KW-0343">GTPase activation</keyword>
<dbReference type="AlphaFoldDB" id="A0A7H9B6B9"/>
<dbReference type="SUPFAM" id="SSF57863">
    <property type="entry name" value="ArfGap/RecO-like zinc finger"/>
    <property type="match status" value="1"/>
</dbReference>
<feature type="compositionally biased region" description="Low complexity" evidence="6">
    <location>
        <begin position="221"/>
        <end position="237"/>
    </location>
</feature>
<dbReference type="Gene3D" id="1.10.220.150">
    <property type="entry name" value="Arf GTPase activating protein"/>
    <property type="match status" value="1"/>
</dbReference>
<dbReference type="Pfam" id="PF01412">
    <property type="entry name" value="ArfGap"/>
    <property type="match status" value="1"/>
</dbReference>
<dbReference type="KEGG" id="zmk:HG535_0E04260"/>
<dbReference type="InterPro" id="IPR038508">
    <property type="entry name" value="ArfGAP_dom_sf"/>
</dbReference>
<keyword evidence="3 5" id="KW-0863">Zinc-finger</keyword>
<dbReference type="CDD" id="cd08831">
    <property type="entry name" value="ArfGap_ArfGap2_3_like"/>
    <property type="match status" value="1"/>
</dbReference>
<evidence type="ECO:0000259" key="7">
    <source>
        <dbReference type="PROSITE" id="PS50115"/>
    </source>
</evidence>
<keyword evidence="4" id="KW-0862">Zinc</keyword>
<evidence type="ECO:0000313" key="8">
    <source>
        <dbReference type="EMBL" id="QLG73342.1"/>
    </source>
</evidence>
<feature type="compositionally biased region" description="Basic and acidic residues" evidence="6">
    <location>
        <begin position="295"/>
        <end position="308"/>
    </location>
</feature>
<dbReference type="PANTHER" id="PTHR45686">
    <property type="entry name" value="ADP-RIBOSYLATION FACTOR GTPASE ACTIVATING PROTEIN 3, ISOFORM H-RELATED"/>
    <property type="match status" value="1"/>
</dbReference>
<accession>A0A7H9B6B9</accession>
<protein>
    <recommendedName>
        <fullName evidence="7">Arf-GAP domain-containing protein</fullName>
    </recommendedName>
</protein>